<dbReference type="InterPro" id="IPR039422">
    <property type="entry name" value="MarR/SlyA-like"/>
</dbReference>
<proteinExistence type="predicted"/>
<gene>
    <name evidence="2" type="ORF">ACFQS3_13370</name>
</gene>
<evidence type="ECO:0000313" key="3">
    <source>
        <dbReference type="Proteomes" id="UP001596470"/>
    </source>
</evidence>
<dbReference type="EMBL" id="JBHSYS010000003">
    <property type="protein sequence ID" value="MFC6958190.1"/>
    <property type="molecule type" value="Genomic_DNA"/>
</dbReference>
<dbReference type="SUPFAM" id="SSF46785">
    <property type="entry name" value="Winged helix' DNA-binding domain"/>
    <property type="match status" value="1"/>
</dbReference>
<dbReference type="SMART" id="SM00347">
    <property type="entry name" value="HTH_MARR"/>
    <property type="match status" value="1"/>
</dbReference>
<name>A0ABW2D9K8_9ACTN</name>
<organism evidence="2 3">
    <name type="scientific">Glycomyces mayteni</name>
    <dbReference type="NCBI Taxonomy" id="543887"/>
    <lineage>
        <taxon>Bacteria</taxon>
        <taxon>Bacillati</taxon>
        <taxon>Actinomycetota</taxon>
        <taxon>Actinomycetes</taxon>
        <taxon>Glycomycetales</taxon>
        <taxon>Glycomycetaceae</taxon>
        <taxon>Glycomyces</taxon>
    </lineage>
</organism>
<dbReference type="InterPro" id="IPR036390">
    <property type="entry name" value="WH_DNA-bd_sf"/>
</dbReference>
<protein>
    <submittedName>
        <fullName evidence="2">MarR family winged helix-turn-helix transcriptional regulator</fullName>
    </submittedName>
</protein>
<dbReference type="Gene3D" id="1.10.10.10">
    <property type="entry name" value="Winged helix-like DNA-binding domain superfamily/Winged helix DNA-binding domain"/>
    <property type="match status" value="1"/>
</dbReference>
<dbReference type="RefSeq" id="WP_382346492.1">
    <property type="nucleotide sequence ID" value="NZ_JBHMBP010000001.1"/>
</dbReference>
<dbReference type="InterPro" id="IPR036388">
    <property type="entry name" value="WH-like_DNA-bd_sf"/>
</dbReference>
<evidence type="ECO:0000259" key="1">
    <source>
        <dbReference type="PROSITE" id="PS50995"/>
    </source>
</evidence>
<dbReference type="PANTHER" id="PTHR33164:SF13">
    <property type="entry name" value="4-HYDROXYPHENYLACETATE CATABOLISM PROTEIN"/>
    <property type="match status" value="1"/>
</dbReference>
<keyword evidence="3" id="KW-1185">Reference proteome</keyword>
<dbReference type="InterPro" id="IPR000835">
    <property type="entry name" value="HTH_MarR-typ"/>
</dbReference>
<reference evidence="3" key="1">
    <citation type="journal article" date="2019" name="Int. J. Syst. Evol. Microbiol.">
        <title>The Global Catalogue of Microorganisms (GCM) 10K type strain sequencing project: providing services to taxonomists for standard genome sequencing and annotation.</title>
        <authorList>
            <consortium name="The Broad Institute Genomics Platform"/>
            <consortium name="The Broad Institute Genome Sequencing Center for Infectious Disease"/>
            <person name="Wu L."/>
            <person name="Ma J."/>
        </authorList>
    </citation>
    <scope>NUCLEOTIDE SEQUENCE [LARGE SCALE GENOMIC DNA]</scope>
    <source>
        <strain evidence="3">KACC 12634</strain>
    </source>
</reference>
<comment type="caution">
    <text evidence="2">The sequence shown here is derived from an EMBL/GenBank/DDBJ whole genome shotgun (WGS) entry which is preliminary data.</text>
</comment>
<evidence type="ECO:0000313" key="2">
    <source>
        <dbReference type="EMBL" id="MFC6958190.1"/>
    </source>
</evidence>
<accession>A0ABW2D9K8</accession>
<feature type="domain" description="HTH marR-type" evidence="1">
    <location>
        <begin position="23"/>
        <end position="155"/>
    </location>
</feature>
<dbReference type="Pfam" id="PF12802">
    <property type="entry name" value="MarR_2"/>
    <property type="match status" value="1"/>
</dbReference>
<dbReference type="Proteomes" id="UP001596470">
    <property type="component" value="Unassembled WGS sequence"/>
</dbReference>
<dbReference type="PROSITE" id="PS50995">
    <property type="entry name" value="HTH_MARR_2"/>
    <property type="match status" value="1"/>
</dbReference>
<sequence length="168" mass="17712">MDTSDELRFDPAFDGGGASKRLRRQLSRLLGMTSAQTSRVAAEALAPLGAPKAHFVVLAVLDEAGPASQAVLADRARVYRSDLVAVLNELAEGGWIVRAPDPDDKRRNTITITDAGRERLAEIEAVLDGVNDFITAPLSEAERAQLFSLLGRVNAHLAASAGGASPAP</sequence>
<dbReference type="PANTHER" id="PTHR33164">
    <property type="entry name" value="TRANSCRIPTIONAL REGULATOR, MARR FAMILY"/>
    <property type="match status" value="1"/>
</dbReference>